<proteinExistence type="predicted"/>
<evidence type="ECO:0000256" key="1">
    <source>
        <dbReference type="SAM" id="MobiDB-lite"/>
    </source>
</evidence>
<protein>
    <submittedName>
        <fullName evidence="2">Uncharacterized protein</fullName>
    </submittedName>
</protein>
<sequence>EEEQNPDPIEISSDDAEEKSEISSEYYPSD</sequence>
<reference evidence="2 3" key="1">
    <citation type="journal article" date="2014" name="Am. J. Bot.">
        <title>Genome assembly and annotation for red clover (Trifolium pratense; Fabaceae).</title>
        <authorList>
            <person name="Istvanek J."/>
            <person name="Jaros M."/>
            <person name="Krenek A."/>
            <person name="Repkova J."/>
        </authorList>
    </citation>
    <scope>NUCLEOTIDE SEQUENCE [LARGE SCALE GENOMIC DNA]</scope>
    <source>
        <strain evidence="3">cv. Tatra</strain>
        <tissue evidence="2">Young leaves</tissue>
    </source>
</reference>
<dbReference type="Proteomes" id="UP000236291">
    <property type="component" value="Unassembled WGS sequence"/>
</dbReference>
<comment type="caution">
    <text evidence="2">The sequence shown here is derived from an EMBL/GenBank/DDBJ whole genome shotgun (WGS) entry which is preliminary data.</text>
</comment>
<evidence type="ECO:0000313" key="2">
    <source>
        <dbReference type="EMBL" id="PNX81635.1"/>
    </source>
</evidence>
<accession>A0A2K3LSW7</accession>
<dbReference type="EMBL" id="ASHM01040281">
    <property type="protein sequence ID" value="PNX81635.1"/>
    <property type="molecule type" value="Genomic_DNA"/>
</dbReference>
<gene>
    <name evidence="2" type="ORF">L195_g037659</name>
</gene>
<name>A0A2K3LSW7_TRIPR</name>
<feature type="non-terminal residue" evidence="2">
    <location>
        <position position="1"/>
    </location>
</feature>
<organism evidence="2 3">
    <name type="scientific">Trifolium pratense</name>
    <name type="common">Red clover</name>
    <dbReference type="NCBI Taxonomy" id="57577"/>
    <lineage>
        <taxon>Eukaryota</taxon>
        <taxon>Viridiplantae</taxon>
        <taxon>Streptophyta</taxon>
        <taxon>Embryophyta</taxon>
        <taxon>Tracheophyta</taxon>
        <taxon>Spermatophyta</taxon>
        <taxon>Magnoliopsida</taxon>
        <taxon>eudicotyledons</taxon>
        <taxon>Gunneridae</taxon>
        <taxon>Pentapetalae</taxon>
        <taxon>rosids</taxon>
        <taxon>fabids</taxon>
        <taxon>Fabales</taxon>
        <taxon>Fabaceae</taxon>
        <taxon>Papilionoideae</taxon>
        <taxon>50 kb inversion clade</taxon>
        <taxon>NPAAA clade</taxon>
        <taxon>Hologalegina</taxon>
        <taxon>IRL clade</taxon>
        <taxon>Trifolieae</taxon>
        <taxon>Trifolium</taxon>
    </lineage>
</organism>
<dbReference type="AlphaFoldDB" id="A0A2K3LSW7"/>
<reference evidence="2 3" key="2">
    <citation type="journal article" date="2017" name="Front. Plant Sci.">
        <title>Gene Classification and Mining of Molecular Markers Useful in Red Clover (Trifolium pratense) Breeding.</title>
        <authorList>
            <person name="Istvanek J."/>
            <person name="Dluhosova J."/>
            <person name="Dluhos P."/>
            <person name="Patkova L."/>
            <person name="Nedelnik J."/>
            <person name="Repkova J."/>
        </authorList>
    </citation>
    <scope>NUCLEOTIDE SEQUENCE [LARGE SCALE GENOMIC DNA]</scope>
    <source>
        <strain evidence="3">cv. Tatra</strain>
        <tissue evidence="2">Young leaves</tissue>
    </source>
</reference>
<evidence type="ECO:0000313" key="3">
    <source>
        <dbReference type="Proteomes" id="UP000236291"/>
    </source>
</evidence>
<feature type="region of interest" description="Disordered" evidence="1">
    <location>
        <begin position="1"/>
        <end position="30"/>
    </location>
</feature>